<sequence length="461" mass="52749">MPPPTVEVSESLLVASFDGSARVKRKGGAYSAIIWKLPEWTIVAAASEFAPELTVNEAEYRGLILNFDLLADQARRRVIICGDSNLVIRQMRGEIDCKAPGLQLLRHKAMEKLRSWPSHEFLHMKRDWNQSADRLASEALQQEKGTVVFSDQERQDLITLNRLNELLLPERVGRAVKVTAITRSAQRRRCQPRILQEEVVRQIRIGRIEQAQDEESWMSSLKTYLVGDMAKLSADEAKMCALIAPDYELQQDFLHHYHTSLEGGHQGIGRTYQRIRTNFHWRGLYRSVQRYVGECVDCETGKGRPVDRGGSPGNMQSTYPFPIIAMDHIPSLPRSVKGNTELLLWVDLFSGYVIAKASSSRSAQTIAESYEECVFRRFGASEAIRHDREPGFMSDFFRAFNRIARQKQRATMAYRPQANGTAERMVQTLTRSIKMYVMDENQKDWDEYAKRLTYAINTAHD</sequence>
<dbReference type="InterPro" id="IPR012337">
    <property type="entry name" value="RNaseH-like_sf"/>
</dbReference>
<evidence type="ECO:0000313" key="2">
    <source>
        <dbReference type="EMBL" id="CAK7943115.1"/>
    </source>
</evidence>
<dbReference type="CDD" id="cd09279">
    <property type="entry name" value="RNase_HI_like"/>
    <property type="match status" value="1"/>
</dbReference>
<dbReference type="AlphaFoldDB" id="A0AAV1V8L0"/>
<accession>A0AAV1V8L0</accession>
<dbReference type="InterPro" id="IPR001584">
    <property type="entry name" value="Integrase_cat-core"/>
</dbReference>
<dbReference type="PANTHER" id="PTHR37984">
    <property type="entry name" value="PROTEIN CBG26694"/>
    <property type="match status" value="1"/>
</dbReference>
<dbReference type="Pfam" id="PF13456">
    <property type="entry name" value="RVT_3"/>
    <property type="match status" value="1"/>
</dbReference>
<dbReference type="SUPFAM" id="SSF53098">
    <property type="entry name" value="Ribonuclease H-like"/>
    <property type="match status" value="2"/>
</dbReference>
<dbReference type="GO" id="GO:0003676">
    <property type="term" value="F:nucleic acid binding"/>
    <property type="evidence" value="ECO:0007669"/>
    <property type="project" value="InterPro"/>
</dbReference>
<dbReference type="GO" id="GO:0004523">
    <property type="term" value="F:RNA-DNA hybrid ribonuclease activity"/>
    <property type="evidence" value="ECO:0007669"/>
    <property type="project" value="InterPro"/>
</dbReference>
<dbReference type="InterPro" id="IPR002156">
    <property type="entry name" value="RNaseH_domain"/>
</dbReference>
<reference evidence="2" key="1">
    <citation type="submission" date="2024-01" db="EMBL/GenBank/DDBJ databases">
        <authorList>
            <person name="Webb A."/>
        </authorList>
    </citation>
    <scope>NUCLEOTIDE SEQUENCE</scope>
    <source>
        <strain evidence="2">Pm1</strain>
    </source>
</reference>
<proteinExistence type="predicted"/>
<evidence type="ECO:0000313" key="3">
    <source>
        <dbReference type="Proteomes" id="UP001162060"/>
    </source>
</evidence>
<name>A0AAV1V8L0_9STRA</name>
<dbReference type="Gene3D" id="3.30.420.10">
    <property type="entry name" value="Ribonuclease H-like superfamily/Ribonuclease H"/>
    <property type="match status" value="2"/>
</dbReference>
<organism evidence="2 3">
    <name type="scientific">Peronospora matthiolae</name>
    <dbReference type="NCBI Taxonomy" id="2874970"/>
    <lineage>
        <taxon>Eukaryota</taxon>
        <taxon>Sar</taxon>
        <taxon>Stramenopiles</taxon>
        <taxon>Oomycota</taxon>
        <taxon>Peronosporomycetes</taxon>
        <taxon>Peronosporales</taxon>
        <taxon>Peronosporaceae</taxon>
        <taxon>Peronospora</taxon>
    </lineage>
</organism>
<dbReference type="InterPro" id="IPR036397">
    <property type="entry name" value="RNaseH_sf"/>
</dbReference>
<dbReference type="Proteomes" id="UP001162060">
    <property type="component" value="Unassembled WGS sequence"/>
</dbReference>
<dbReference type="GO" id="GO:0015074">
    <property type="term" value="P:DNA integration"/>
    <property type="evidence" value="ECO:0007669"/>
    <property type="project" value="InterPro"/>
</dbReference>
<dbReference type="Gene3D" id="1.10.340.70">
    <property type="match status" value="1"/>
</dbReference>
<protein>
    <recommendedName>
        <fullName evidence="1">Integrase catalytic domain-containing protein</fullName>
    </recommendedName>
</protein>
<dbReference type="PANTHER" id="PTHR37984:SF5">
    <property type="entry name" value="PROTEIN NYNRIN-LIKE"/>
    <property type="match status" value="1"/>
</dbReference>
<dbReference type="InterPro" id="IPR041588">
    <property type="entry name" value="Integrase_H2C2"/>
</dbReference>
<dbReference type="InterPro" id="IPR050951">
    <property type="entry name" value="Retrovirus_Pol_polyprotein"/>
</dbReference>
<comment type="caution">
    <text evidence="2">The sequence shown here is derived from an EMBL/GenBank/DDBJ whole genome shotgun (WGS) entry which is preliminary data.</text>
</comment>
<dbReference type="EMBL" id="CAKLBY020000289">
    <property type="protein sequence ID" value="CAK7943115.1"/>
    <property type="molecule type" value="Genomic_DNA"/>
</dbReference>
<gene>
    <name evidence="2" type="ORF">PM001_LOCUS28265</name>
</gene>
<evidence type="ECO:0000259" key="1">
    <source>
        <dbReference type="PROSITE" id="PS50994"/>
    </source>
</evidence>
<dbReference type="PROSITE" id="PS50994">
    <property type="entry name" value="INTEGRASE"/>
    <property type="match status" value="1"/>
</dbReference>
<dbReference type="Pfam" id="PF17921">
    <property type="entry name" value="Integrase_H2C2"/>
    <property type="match status" value="1"/>
</dbReference>
<feature type="domain" description="Integrase catalytic" evidence="1">
    <location>
        <begin position="316"/>
        <end position="461"/>
    </location>
</feature>